<dbReference type="InterPro" id="IPR031304">
    <property type="entry name" value="SLT_2"/>
</dbReference>
<evidence type="ECO:0000256" key="2">
    <source>
        <dbReference type="SAM" id="SignalP"/>
    </source>
</evidence>
<dbReference type="Gene3D" id="1.10.530.10">
    <property type="match status" value="1"/>
</dbReference>
<evidence type="ECO:0000313" key="4">
    <source>
        <dbReference type="EMBL" id="SFN10247.1"/>
    </source>
</evidence>
<dbReference type="GO" id="GO:0008933">
    <property type="term" value="F:peptidoglycan lytic transglycosylase activity"/>
    <property type="evidence" value="ECO:0007669"/>
    <property type="project" value="TreeGrafter"/>
</dbReference>
<feature type="active site" evidence="1">
    <location>
        <position position="121"/>
    </location>
</feature>
<dbReference type="AlphaFoldDB" id="A0A1I4WA00"/>
<organism evidence="4 5">
    <name type="scientific">Formivibrio citricus</name>
    <dbReference type="NCBI Taxonomy" id="83765"/>
    <lineage>
        <taxon>Bacteria</taxon>
        <taxon>Pseudomonadati</taxon>
        <taxon>Pseudomonadota</taxon>
        <taxon>Betaproteobacteria</taxon>
        <taxon>Neisseriales</taxon>
        <taxon>Chitinibacteraceae</taxon>
        <taxon>Formivibrio</taxon>
    </lineage>
</organism>
<accession>A0A1I4WA00</accession>
<dbReference type="RefSeq" id="WP_245747754.1">
    <property type="nucleotide sequence ID" value="NZ_FOVE01000003.1"/>
</dbReference>
<dbReference type="FunFam" id="1.10.8.350:FF:000001">
    <property type="entry name" value="Lytic murein transglycosylase B"/>
    <property type="match status" value="1"/>
</dbReference>
<dbReference type="SUPFAM" id="SSF53955">
    <property type="entry name" value="Lysozyme-like"/>
    <property type="match status" value="1"/>
</dbReference>
<dbReference type="GO" id="GO:0009253">
    <property type="term" value="P:peptidoglycan catabolic process"/>
    <property type="evidence" value="ECO:0007669"/>
    <property type="project" value="TreeGrafter"/>
</dbReference>
<dbReference type="Gene3D" id="1.10.8.350">
    <property type="entry name" value="Bacterial muramidase"/>
    <property type="match status" value="1"/>
</dbReference>
<dbReference type="Pfam" id="PF13406">
    <property type="entry name" value="SLT_2"/>
    <property type="match status" value="1"/>
</dbReference>
<evidence type="ECO:0000256" key="1">
    <source>
        <dbReference type="PIRSR" id="PIRSR611757-1"/>
    </source>
</evidence>
<evidence type="ECO:0000313" key="5">
    <source>
        <dbReference type="Proteomes" id="UP000242869"/>
    </source>
</evidence>
<name>A0A1I4WA00_9NEIS</name>
<feature type="domain" description="Transglycosylase SLT" evidence="3">
    <location>
        <begin position="27"/>
        <end position="318"/>
    </location>
</feature>
<gene>
    <name evidence="4" type="ORF">SAMN05660284_00514</name>
</gene>
<keyword evidence="5" id="KW-1185">Reference proteome</keyword>
<dbReference type="InterPro" id="IPR023346">
    <property type="entry name" value="Lysozyme-like_dom_sf"/>
</dbReference>
<keyword evidence="2" id="KW-0732">Signal</keyword>
<reference evidence="5" key="1">
    <citation type="submission" date="2016-10" db="EMBL/GenBank/DDBJ databases">
        <authorList>
            <person name="Varghese N."/>
            <person name="Submissions S."/>
        </authorList>
    </citation>
    <scope>NUCLEOTIDE SEQUENCE [LARGE SCALE GENOMIC DNA]</scope>
    <source>
        <strain evidence="5">DSM 6150</strain>
    </source>
</reference>
<protein>
    <submittedName>
        <fullName evidence="4">Membrane-bound lytic murein transglycosylase B</fullName>
    </submittedName>
</protein>
<evidence type="ECO:0000259" key="3">
    <source>
        <dbReference type="Pfam" id="PF13406"/>
    </source>
</evidence>
<dbReference type="InterPro" id="IPR043426">
    <property type="entry name" value="MltB-like"/>
</dbReference>
<dbReference type="Proteomes" id="UP000242869">
    <property type="component" value="Unassembled WGS sequence"/>
</dbReference>
<dbReference type="PANTHER" id="PTHR30163">
    <property type="entry name" value="MEMBRANE-BOUND LYTIC MUREIN TRANSGLYCOSYLASE B"/>
    <property type="match status" value="1"/>
</dbReference>
<dbReference type="PANTHER" id="PTHR30163:SF9">
    <property type="entry name" value="MEMBRANE-BOUND LYTIC MUREIN TRANSGLYCOSYLASE B"/>
    <property type="match status" value="1"/>
</dbReference>
<dbReference type="CDD" id="cd13399">
    <property type="entry name" value="Slt35-like"/>
    <property type="match status" value="1"/>
</dbReference>
<dbReference type="EMBL" id="FOVE01000003">
    <property type="protein sequence ID" value="SFN10247.1"/>
    <property type="molecule type" value="Genomic_DNA"/>
</dbReference>
<feature type="signal peptide" evidence="2">
    <location>
        <begin position="1"/>
        <end position="19"/>
    </location>
</feature>
<proteinExistence type="predicted"/>
<dbReference type="InterPro" id="IPR011757">
    <property type="entry name" value="Lytic_transglycosylase_MltB"/>
</dbReference>
<feature type="chain" id="PRO_5017380555" evidence="2">
    <location>
        <begin position="20"/>
        <end position="348"/>
    </location>
</feature>
<dbReference type="STRING" id="83765.SAMN05660284_00514"/>
<sequence length="348" mass="39398">MNKLLAILFLSCVCLVANADQALVNRAEVQEYIASTAREHGFSEAELTNLFTRIQPRPQILDIFERPATARPWYVFRPNFVNKKRIDAGAAFWRKHEKEIAEISRAYQVDPAVVVAILDVETLFGKNMGNFRVLDVLSTAAFDYPRRAEFFRKEMTEFLLLARGEKQDPLSFRGSYAGAMGWPQFMPSSFRAYAVDWDRDGRHDIWNTPVDAIASAASYLAQHGWLVDGDTFAPVNVEGEHIAGLIADKFNLHYTVAELMQKGVSPISELKTDQKAVLFVLETEPGQMKYYLGFNNFYVITRYNKSTLYATAVLELAQAIREARMRLASAPANPDKPVKTATKKKKRV</sequence>
<dbReference type="NCBIfam" id="TIGR02282">
    <property type="entry name" value="MltB"/>
    <property type="match status" value="1"/>
</dbReference>